<dbReference type="EMBL" id="RJJR01000010">
    <property type="protein sequence ID" value="RNI35421.1"/>
    <property type="molecule type" value="Genomic_DNA"/>
</dbReference>
<dbReference type="Pfam" id="PF18962">
    <property type="entry name" value="Por_Secre_tail"/>
    <property type="match status" value="1"/>
</dbReference>
<name>A0A3M9NCF0_9BACT</name>
<dbReference type="Proteomes" id="UP000267223">
    <property type="component" value="Unassembled WGS sequence"/>
</dbReference>
<dbReference type="RefSeq" id="WP_123121146.1">
    <property type="nucleotide sequence ID" value="NZ_RJJR01000010.1"/>
</dbReference>
<accession>A0A3M9NCF0</accession>
<reference evidence="3 4" key="1">
    <citation type="submission" date="2018-11" db="EMBL/GenBank/DDBJ databases">
        <title>Draft genome sequence of Ferruginibacter sp. BO-59.</title>
        <authorList>
            <person name="Im W.T."/>
        </authorList>
    </citation>
    <scope>NUCLEOTIDE SEQUENCE [LARGE SCALE GENOMIC DNA]</scope>
    <source>
        <strain evidence="3 4">BO-59</strain>
    </source>
</reference>
<feature type="chain" id="PRO_5018126385" evidence="1">
    <location>
        <begin position="21"/>
        <end position="361"/>
    </location>
</feature>
<proteinExistence type="predicted"/>
<evidence type="ECO:0000313" key="4">
    <source>
        <dbReference type="Proteomes" id="UP000267223"/>
    </source>
</evidence>
<sequence length="361" mass="39925">MKNFALLLTATFLSLSPVFSLSKNSSSEEIRLISNLYVVTAAGNPILLDGTLTMYSTDFSNDLDRYDARKMTNPGENWGMVRSNKVYIVERRHIIEGTDSVFFKMWNMRQGMNYRVQFITANLNFPGRSAVLIDNYLKTSVPIGLNDTTYFNFNITGEAASAAANRFSLIISNSVSEGLAPVEFIFSNAARTNQIINVSWKAENIAKGDIFSIQKSGDGIHFVDAAQVSVSDPAKSQYEYADKTPKEGDNYYRIGTADKNGTLSYSKTMKVNVAAESGDVTVYPNPATADNLNLKLSNLTPGEYNIRIINSFGQVFLQKKVQYNGGVAIEKIQPAQKVPSGIYRVEIISPDGKRKIVSIVF</sequence>
<feature type="domain" description="Secretion system C-terminal sorting" evidence="2">
    <location>
        <begin position="282"/>
        <end position="352"/>
    </location>
</feature>
<evidence type="ECO:0000259" key="2">
    <source>
        <dbReference type="Pfam" id="PF18962"/>
    </source>
</evidence>
<keyword evidence="4" id="KW-1185">Reference proteome</keyword>
<dbReference type="NCBIfam" id="TIGR04183">
    <property type="entry name" value="Por_Secre_tail"/>
    <property type="match status" value="1"/>
</dbReference>
<comment type="caution">
    <text evidence="3">The sequence shown here is derived from an EMBL/GenBank/DDBJ whole genome shotgun (WGS) entry which is preliminary data.</text>
</comment>
<organism evidence="3 4">
    <name type="scientific">Hanamia caeni</name>
    <dbReference type="NCBI Taxonomy" id="2294116"/>
    <lineage>
        <taxon>Bacteria</taxon>
        <taxon>Pseudomonadati</taxon>
        <taxon>Bacteroidota</taxon>
        <taxon>Chitinophagia</taxon>
        <taxon>Chitinophagales</taxon>
        <taxon>Chitinophagaceae</taxon>
        <taxon>Hanamia</taxon>
    </lineage>
</organism>
<dbReference type="AlphaFoldDB" id="A0A3M9NCF0"/>
<dbReference type="InterPro" id="IPR026444">
    <property type="entry name" value="Secre_tail"/>
</dbReference>
<feature type="signal peptide" evidence="1">
    <location>
        <begin position="1"/>
        <end position="20"/>
    </location>
</feature>
<evidence type="ECO:0000256" key="1">
    <source>
        <dbReference type="SAM" id="SignalP"/>
    </source>
</evidence>
<protein>
    <submittedName>
        <fullName evidence="3">T9SS C-terminal target domain-containing protein</fullName>
    </submittedName>
</protein>
<keyword evidence="1" id="KW-0732">Signal</keyword>
<evidence type="ECO:0000313" key="3">
    <source>
        <dbReference type="EMBL" id="RNI35421.1"/>
    </source>
</evidence>
<gene>
    <name evidence="3" type="ORF">EFY79_12920</name>
</gene>
<dbReference type="OrthoDB" id="9795222at2"/>